<gene>
    <name evidence="1" type="ORF">POM88_025310</name>
</gene>
<protein>
    <submittedName>
        <fullName evidence="1">Uncharacterized protein</fullName>
    </submittedName>
</protein>
<organism evidence="1 2">
    <name type="scientific">Heracleum sosnowskyi</name>
    <dbReference type="NCBI Taxonomy" id="360622"/>
    <lineage>
        <taxon>Eukaryota</taxon>
        <taxon>Viridiplantae</taxon>
        <taxon>Streptophyta</taxon>
        <taxon>Embryophyta</taxon>
        <taxon>Tracheophyta</taxon>
        <taxon>Spermatophyta</taxon>
        <taxon>Magnoliopsida</taxon>
        <taxon>eudicotyledons</taxon>
        <taxon>Gunneridae</taxon>
        <taxon>Pentapetalae</taxon>
        <taxon>asterids</taxon>
        <taxon>campanulids</taxon>
        <taxon>Apiales</taxon>
        <taxon>Apiaceae</taxon>
        <taxon>Apioideae</taxon>
        <taxon>apioid superclade</taxon>
        <taxon>Tordylieae</taxon>
        <taxon>Tordyliinae</taxon>
        <taxon>Heracleum</taxon>
    </lineage>
</organism>
<keyword evidence="2" id="KW-1185">Reference proteome</keyword>
<sequence length="109" mass="11825">MIVIELIVVNAETIPTHNNRSYGNKDSACDAYCEKICALAGDGFDACYSGCLLTCHNPPKSIPDVVKKCIPTCIQSACSKYFGSDVNTLEQCMAKECIEKCLHGAPIQF</sequence>
<name>A0AAD8I4R9_9APIA</name>
<comment type="caution">
    <text evidence="1">The sequence shown here is derived from an EMBL/GenBank/DDBJ whole genome shotgun (WGS) entry which is preliminary data.</text>
</comment>
<dbReference type="Proteomes" id="UP001237642">
    <property type="component" value="Unassembled WGS sequence"/>
</dbReference>
<reference evidence="1" key="2">
    <citation type="submission" date="2023-05" db="EMBL/GenBank/DDBJ databases">
        <authorList>
            <person name="Schelkunov M.I."/>
        </authorList>
    </citation>
    <scope>NUCLEOTIDE SEQUENCE</scope>
    <source>
        <strain evidence="1">Hsosn_3</strain>
        <tissue evidence="1">Leaf</tissue>
    </source>
</reference>
<evidence type="ECO:0000313" key="1">
    <source>
        <dbReference type="EMBL" id="KAK1378566.1"/>
    </source>
</evidence>
<evidence type="ECO:0000313" key="2">
    <source>
        <dbReference type="Proteomes" id="UP001237642"/>
    </source>
</evidence>
<reference evidence="1" key="1">
    <citation type="submission" date="2023-02" db="EMBL/GenBank/DDBJ databases">
        <title>Genome of toxic invasive species Heracleum sosnowskyi carries increased number of genes despite the absence of recent whole-genome duplications.</title>
        <authorList>
            <person name="Schelkunov M."/>
            <person name="Shtratnikova V."/>
            <person name="Makarenko M."/>
            <person name="Klepikova A."/>
            <person name="Omelchenko D."/>
            <person name="Novikova G."/>
            <person name="Obukhova E."/>
            <person name="Bogdanov V."/>
            <person name="Penin A."/>
            <person name="Logacheva M."/>
        </authorList>
    </citation>
    <scope>NUCLEOTIDE SEQUENCE</scope>
    <source>
        <strain evidence="1">Hsosn_3</strain>
        <tissue evidence="1">Leaf</tissue>
    </source>
</reference>
<dbReference type="EMBL" id="JAUIZM010000006">
    <property type="protein sequence ID" value="KAK1378566.1"/>
    <property type="molecule type" value="Genomic_DNA"/>
</dbReference>
<proteinExistence type="predicted"/>
<dbReference type="AlphaFoldDB" id="A0AAD8I4R9"/>
<accession>A0AAD8I4R9</accession>